<gene>
    <name evidence="2" type="ORF">MNOR_LOCUS3773</name>
</gene>
<dbReference type="Proteomes" id="UP001497623">
    <property type="component" value="Unassembled WGS sequence"/>
</dbReference>
<feature type="non-terminal residue" evidence="2">
    <location>
        <position position="137"/>
    </location>
</feature>
<organism evidence="2 3">
    <name type="scientific">Meganyctiphanes norvegica</name>
    <name type="common">Northern krill</name>
    <name type="synonym">Thysanopoda norvegica</name>
    <dbReference type="NCBI Taxonomy" id="48144"/>
    <lineage>
        <taxon>Eukaryota</taxon>
        <taxon>Metazoa</taxon>
        <taxon>Ecdysozoa</taxon>
        <taxon>Arthropoda</taxon>
        <taxon>Crustacea</taxon>
        <taxon>Multicrustacea</taxon>
        <taxon>Malacostraca</taxon>
        <taxon>Eumalacostraca</taxon>
        <taxon>Eucarida</taxon>
        <taxon>Euphausiacea</taxon>
        <taxon>Euphausiidae</taxon>
        <taxon>Meganyctiphanes</taxon>
    </lineage>
</organism>
<reference evidence="2 3" key="1">
    <citation type="submission" date="2024-05" db="EMBL/GenBank/DDBJ databases">
        <authorList>
            <person name="Wallberg A."/>
        </authorList>
    </citation>
    <scope>NUCLEOTIDE SEQUENCE [LARGE SCALE GENOMIC DNA]</scope>
</reference>
<dbReference type="AlphaFoldDB" id="A0AAV2PSQ1"/>
<keyword evidence="1" id="KW-0472">Membrane</keyword>
<keyword evidence="1" id="KW-1133">Transmembrane helix</keyword>
<dbReference type="EMBL" id="CAXKWB010001325">
    <property type="protein sequence ID" value="CAL4064021.1"/>
    <property type="molecule type" value="Genomic_DNA"/>
</dbReference>
<evidence type="ECO:0000313" key="3">
    <source>
        <dbReference type="Proteomes" id="UP001497623"/>
    </source>
</evidence>
<accession>A0AAV2PSQ1</accession>
<sequence length="137" mass="16224">MSLYENGQTSASNLNDEDQPEIKKRFSKYYNMLHYTILGTSISMFLVGFVYSFYLSLRTVGNKLPHDIKDEWKFFGSLFYISFPVLTTWFCVFFIRYQRKMYKAITDLPDEAFTDEDCIKDIGDYLETMQNISKMLV</sequence>
<feature type="transmembrane region" description="Helical" evidence="1">
    <location>
        <begin position="74"/>
        <end position="95"/>
    </location>
</feature>
<comment type="caution">
    <text evidence="2">The sequence shown here is derived from an EMBL/GenBank/DDBJ whole genome shotgun (WGS) entry which is preliminary data.</text>
</comment>
<protein>
    <submittedName>
        <fullName evidence="2">Uncharacterized protein</fullName>
    </submittedName>
</protein>
<evidence type="ECO:0000313" key="2">
    <source>
        <dbReference type="EMBL" id="CAL4064021.1"/>
    </source>
</evidence>
<proteinExistence type="predicted"/>
<name>A0AAV2PSQ1_MEGNR</name>
<keyword evidence="1" id="KW-0812">Transmembrane</keyword>
<keyword evidence="3" id="KW-1185">Reference proteome</keyword>
<feature type="transmembrane region" description="Helical" evidence="1">
    <location>
        <begin position="32"/>
        <end position="54"/>
    </location>
</feature>
<evidence type="ECO:0000256" key="1">
    <source>
        <dbReference type="SAM" id="Phobius"/>
    </source>
</evidence>